<dbReference type="InterPro" id="IPR013830">
    <property type="entry name" value="SGNH_hydro"/>
</dbReference>
<dbReference type="PANTHER" id="PTHR30383:SF27">
    <property type="entry name" value="SPORE GERMINATION LIPASE LIPC"/>
    <property type="match status" value="1"/>
</dbReference>
<reference evidence="2" key="1">
    <citation type="journal article" date="2014" name="Int. J. Syst. Evol. Microbiol.">
        <title>Complete genome sequence of Corynebacterium casei LMG S-19264T (=DSM 44701T), isolated from a smear-ripened cheese.</title>
        <authorList>
            <consortium name="US DOE Joint Genome Institute (JGI-PGF)"/>
            <person name="Walter F."/>
            <person name="Albersmeier A."/>
            <person name="Kalinowski J."/>
            <person name="Ruckert C."/>
        </authorList>
    </citation>
    <scope>NUCLEOTIDE SEQUENCE</scope>
    <source>
        <strain evidence="2">CGMCC 1.6333</strain>
    </source>
</reference>
<dbReference type="EMBL" id="BMLG01000009">
    <property type="protein sequence ID" value="GGM33170.1"/>
    <property type="molecule type" value="Genomic_DNA"/>
</dbReference>
<dbReference type="CDD" id="cd04506">
    <property type="entry name" value="SGNH_hydrolase_YpmR_like"/>
    <property type="match status" value="1"/>
</dbReference>
<dbReference type="InterPro" id="IPR051532">
    <property type="entry name" value="Ester_Hydrolysis_Enzymes"/>
</dbReference>
<dbReference type="GO" id="GO:0004622">
    <property type="term" value="F:phosphatidylcholine lysophospholipase activity"/>
    <property type="evidence" value="ECO:0007669"/>
    <property type="project" value="TreeGrafter"/>
</dbReference>
<sequence length="290" mass="33379">MLFLWVDPIAPSNQTAKTEPEEENIEEVIDQVQEKDQEEIENEEDHNLSENIKNAVENTVGLFLRNDYKIVAIGDSLTQGVGDNANNDGYVGRIEDTFSNEDYRVDIDNFGKRGNRSDQLLKRLEDEEIRESIEEADMVLLTIGANDIMNVVKNNFMNLNEEPFAIERTAYEQRLREIFDTIFALNPDTEIYLIGFFNPFEGYFEDIDELDQILTNWNNTGRRLTLQYAQAHFVPTNDLFQIEDVSLLADDNFHPNATGYTLIAERTLTYIRPTIEAAREQSDESVTGEE</sequence>
<dbReference type="SUPFAM" id="SSF52266">
    <property type="entry name" value="SGNH hydrolase"/>
    <property type="match status" value="1"/>
</dbReference>
<protein>
    <recommendedName>
        <fullName evidence="1">SGNH hydrolase-type esterase domain-containing protein</fullName>
    </recommendedName>
</protein>
<evidence type="ECO:0000313" key="2">
    <source>
        <dbReference type="EMBL" id="GGM33170.1"/>
    </source>
</evidence>
<dbReference type="Pfam" id="PF13472">
    <property type="entry name" value="Lipase_GDSL_2"/>
    <property type="match status" value="1"/>
</dbReference>
<gene>
    <name evidence="2" type="ORF">GCM10011351_19020</name>
</gene>
<name>A0A917TQT9_9BACI</name>
<keyword evidence="3" id="KW-1185">Reference proteome</keyword>
<accession>A0A917TQT9</accession>
<evidence type="ECO:0000313" key="3">
    <source>
        <dbReference type="Proteomes" id="UP000618460"/>
    </source>
</evidence>
<feature type="domain" description="SGNH hydrolase-type esterase" evidence="1">
    <location>
        <begin position="72"/>
        <end position="261"/>
    </location>
</feature>
<proteinExistence type="predicted"/>
<dbReference type="Proteomes" id="UP000618460">
    <property type="component" value="Unassembled WGS sequence"/>
</dbReference>
<organism evidence="2 3">
    <name type="scientific">Paraliobacillus quinghaiensis</name>
    <dbReference type="NCBI Taxonomy" id="470815"/>
    <lineage>
        <taxon>Bacteria</taxon>
        <taxon>Bacillati</taxon>
        <taxon>Bacillota</taxon>
        <taxon>Bacilli</taxon>
        <taxon>Bacillales</taxon>
        <taxon>Bacillaceae</taxon>
        <taxon>Paraliobacillus</taxon>
    </lineage>
</organism>
<dbReference type="Gene3D" id="3.40.50.1110">
    <property type="entry name" value="SGNH hydrolase"/>
    <property type="match status" value="1"/>
</dbReference>
<reference evidence="2" key="2">
    <citation type="submission" date="2020-09" db="EMBL/GenBank/DDBJ databases">
        <authorList>
            <person name="Sun Q."/>
            <person name="Zhou Y."/>
        </authorList>
    </citation>
    <scope>NUCLEOTIDE SEQUENCE</scope>
    <source>
        <strain evidence="2">CGMCC 1.6333</strain>
    </source>
</reference>
<dbReference type="AlphaFoldDB" id="A0A917TQT9"/>
<dbReference type="InterPro" id="IPR036514">
    <property type="entry name" value="SGNH_hydro_sf"/>
</dbReference>
<evidence type="ECO:0000259" key="1">
    <source>
        <dbReference type="Pfam" id="PF13472"/>
    </source>
</evidence>
<dbReference type="PANTHER" id="PTHR30383">
    <property type="entry name" value="THIOESTERASE 1/PROTEASE 1/LYSOPHOSPHOLIPASE L1"/>
    <property type="match status" value="1"/>
</dbReference>
<comment type="caution">
    <text evidence="2">The sequence shown here is derived from an EMBL/GenBank/DDBJ whole genome shotgun (WGS) entry which is preliminary data.</text>
</comment>